<feature type="coiled-coil region" evidence="1">
    <location>
        <begin position="279"/>
        <end position="334"/>
    </location>
</feature>
<keyword evidence="1" id="KW-0175">Coiled coil</keyword>
<evidence type="ECO:0000313" key="4">
    <source>
        <dbReference type="Proteomes" id="UP000265618"/>
    </source>
</evidence>
<evidence type="ECO:0000313" key="3">
    <source>
        <dbReference type="EMBL" id="GIQ83290.1"/>
    </source>
</evidence>
<feature type="region of interest" description="Disordered" evidence="2">
    <location>
        <begin position="360"/>
        <end position="381"/>
    </location>
</feature>
<evidence type="ECO:0000256" key="2">
    <source>
        <dbReference type="SAM" id="MobiDB-lite"/>
    </source>
</evidence>
<reference evidence="3 4" key="1">
    <citation type="journal article" date="2018" name="PLoS ONE">
        <title>The draft genome of Kipferlia bialata reveals reductive genome evolution in fornicate parasites.</title>
        <authorList>
            <person name="Tanifuji G."/>
            <person name="Takabayashi S."/>
            <person name="Kume K."/>
            <person name="Takagi M."/>
            <person name="Nakayama T."/>
            <person name="Kamikawa R."/>
            <person name="Inagaki Y."/>
            <person name="Hashimoto T."/>
        </authorList>
    </citation>
    <scope>NUCLEOTIDE SEQUENCE [LARGE SCALE GENOMIC DNA]</scope>
    <source>
        <strain evidence="3">NY0173</strain>
    </source>
</reference>
<dbReference type="AlphaFoldDB" id="A0A9K3CW73"/>
<sequence length="381" mass="42011">MRGGGRSVPLRSGARPGSGSGARPLSGARKRPGALSLSSPLSSNMGLMVSPGRAPAPSGTPSVSSVAGERERERQREGGGPPASPSRQPLSLSLSRTLMQSPPYPMPHTVGPASTLRPREREGGRQVQTARPGIRRANTAPHRSRTVRPPTSGGTGTQRGRRQRPETAPMPRGRGRGRVEARLEVASLLKDTNMGQLMETRNRASVDDVSRWYLDQLDRVRSTSSGNRHLRERMSYNMHLDLLARISASDMSYGHLVERVRQQMEGERERDRASQVSDRQEMMTEIVRLQRDISALSESLTLEKRAAIKEEALVQKLRAQAAAKDMRIRHLEAQLAEETSPRARLETEVRDHVNDLEGLAEFTLPSDAEDWQPSEAPDDVN</sequence>
<protein>
    <submittedName>
        <fullName evidence="3">Uncharacterized protein</fullName>
    </submittedName>
</protein>
<evidence type="ECO:0000256" key="1">
    <source>
        <dbReference type="SAM" id="Coils"/>
    </source>
</evidence>
<feature type="compositionally biased region" description="Low complexity" evidence="2">
    <location>
        <begin position="85"/>
        <end position="98"/>
    </location>
</feature>
<organism evidence="3 4">
    <name type="scientific">Kipferlia bialata</name>
    <dbReference type="NCBI Taxonomy" id="797122"/>
    <lineage>
        <taxon>Eukaryota</taxon>
        <taxon>Metamonada</taxon>
        <taxon>Carpediemonas-like organisms</taxon>
        <taxon>Kipferlia</taxon>
    </lineage>
</organism>
<gene>
    <name evidence="3" type="ORF">KIPB_004590</name>
</gene>
<feature type="region of interest" description="Disordered" evidence="2">
    <location>
        <begin position="1"/>
        <end position="176"/>
    </location>
</feature>
<proteinExistence type="predicted"/>
<dbReference type="EMBL" id="BDIP01000991">
    <property type="protein sequence ID" value="GIQ83290.1"/>
    <property type="molecule type" value="Genomic_DNA"/>
</dbReference>
<dbReference type="Proteomes" id="UP000265618">
    <property type="component" value="Unassembled WGS sequence"/>
</dbReference>
<accession>A0A9K3CW73</accession>
<feature type="compositionally biased region" description="Acidic residues" evidence="2">
    <location>
        <begin position="367"/>
        <end position="381"/>
    </location>
</feature>
<feature type="compositionally biased region" description="Basic and acidic residues" evidence="2">
    <location>
        <begin position="68"/>
        <end position="77"/>
    </location>
</feature>
<comment type="caution">
    <text evidence="3">The sequence shown here is derived from an EMBL/GenBank/DDBJ whole genome shotgun (WGS) entry which is preliminary data.</text>
</comment>
<feature type="compositionally biased region" description="Low complexity" evidence="2">
    <location>
        <begin position="11"/>
        <end position="24"/>
    </location>
</feature>
<keyword evidence="4" id="KW-1185">Reference proteome</keyword>
<name>A0A9K3CW73_9EUKA</name>